<feature type="compositionally biased region" description="Basic and acidic residues" evidence="1">
    <location>
        <begin position="188"/>
        <end position="207"/>
    </location>
</feature>
<evidence type="ECO:0000313" key="3">
    <source>
        <dbReference type="EMBL" id="THV77774.1"/>
    </source>
</evidence>
<feature type="compositionally biased region" description="Acidic residues" evidence="1">
    <location>
        <begin position="70"/>
        <end position="81"/>
    </location>
</feature>
<name>A0A4S8T1Y3_AURPU</name>
<evidence type="ECO:0000256" key="1">
    <source>
        <dbReference type="SAM" id="MobiDB-lite"/>
    </source>
</evidence>
<feature type="region of interest" description="Disordered" evidence="1">
    <location>
        <begin position="15"/>
        <end position="99"/>
    </location>
</feature>
<sequence>MAVASAYMASSGALNSAFSPFTDSPSSPVLYQSDFPDRSLTTSDTLAPPPSPYPQQIEPSPTDSNGTESTDIEEDVQDEVENTTVGTAAQCSRSQSRESLVRLDTTIALLSRSNSDEAPSSVIHAPPGFVELDKSHRLSSQSSTSTSNRHFDVTSTSPSTPDAAVGPNDKRMSSVTLPLDTNIPPEQGTDRPTPRAQTRQESDDEWKRRSRRTSSLEEGDIPETTLGSHSFGETNDSRPRSYSEDEVSELRLALKECWTLCNTLSNLSSNHRQRMFTGSGPDSLQEHAWRSCWYLCKQLYESYDNRSQTVSSILETCREFCHALFDVRLRGDESIDSVLRVSFEMNNHLYNTHDRNLPESFRERTLDFHVTLCHRMMKQQTSLSRETDALLRACWSLAETLFNLRQGSRDARRFDEMLASAIQACWDLSDIFREGWSHLRPDRSTPRPTQVGFPPSVSHYSTGQSDRAPSSLSSEYHDAPSLPPETPTTIFDDATTASSPESVDVPNILVLGPAPPISSSGSARGAKHHDRWSSNASTLSDYSESANSQRTSSTARANSDGKHLLRLRCLILRAAINTGFSRTSGQSLSSYVKSLPPNTFGNSTWQSQLLEHYKHLVTADKSLRSAATMPSRSLTALEVAKAVVWLSRSEDWRWLKDLYCSVMGFDVEEAEVRGGFFQI</sequence>
<feature type="compositionally biased region" description="Polar residues" evidence="1">
    <location>
        <begin position="15"/>
        <end position="30"/>
    </location>
</feature>
<accession>A0A4S8T1Y3</accession>
<evidence type="ECO:0000313" key="4">
    <source>
        <dbReference type="Proteomes" id="UP000304951"/>
    </source>
</evidence>
<gene>
    <name evidence="3" type="ORF">D6D28_00051</name>
</gene>
<dbReference type="InterPro" id="IPR056041">
    <property type="entry name" value="DUF7624"/>
</dbReference>
<feature type="compositionally biased region" description="Polar residues" evidence="1">
    <location>
        <begin position="225"/>
        <end position="234"/>
    </location>
</feature>
<feature type="domain" description="DUF7624" evidence="2">
    <location>
        <begin position="554"/>
        <end position="675"/>
    </location>
</feature>
<reference evidence="3 4" key="1">
    <citation type="submission" date="2018-10" db="EMBL/GenBank/DDBJ databases">
        <title>Fifty Aureobasidium pullulans genomes reveal a recombining polyextremotolerant generalist.</title>
        <authorList>
            <person name="Gostincar C."/>
            <person name="Turk M."/>
            <person name="Zajc J."/>
            <person name="Gunde-Cimerman N."/>
        </authorList>
    </citation>
    <scope>NUCLEOTIDE SEQUENCE [LARGE SCALE GENOMIC DNA]</scope>
    <source>
        <strain evidence="3 4">EXF-11900</strain>
    </source>
</reference>
<feature type="compositionally biased region" description="Polar residues" evidence="1">
    <location>
        <begin position="533"/>
        <end position="557"/>
    </location>
</feature>
<dbReference type="Proteomes" id="UP000304951">
    <property type="component" value="Unassembled WGS sequence"/>
</dbReference>
<feature type="compositionally biased region" description="Polar residues" evidence="1">
    <location>
        <begin position="82"/>
        <end position="94"/>
    </location>
</feature>
<organism evidence="3 4">
    <name type="scientific">Aureobasidium pullulans</name>
    <name type="common">Black yeast</name>
    <name type="synonym">Pullularia pullulans</name>
    <dbReference type="NCBI Taxonomy" id="5580"/>
    <lineage>
        <taxon>Eukaryota</taxon>
        <taxon>Fungi</taxon>
        <taxon>Dikarya</taxon>
        <taxon>Ascomycota</taxon>
        <taxon>Pezizomycotina</taxon>
        <taxon>Dothideomycetes</taxon>
        <taxon>Dothideomycetidae</taxon>
        <taxon>Dothideales</taxon>
        <taxon>Saccotheciaceae</taxon>
        <taxon>Aureobasidium</taxon>
    </lineage>
</organism>
<feature type="compositionally biased region" description="Polar residues" evidence="1">
    <location>
        <begin position="458"/>
        <end position="474"/>
    </location>
</feature>
<dbReference type="Pfam" id="PF24616">
    <property type="entry name" value="DUF7624"/>
    <property type="match status" value="1"/>
</dbReference>
<feature type="region of interest" description="Disordered" evidence="1">
    <location>
        <begin position="438"/>
        <end position="558"/>
    </location>
</feature>
<evidence type="ECO:0000259" key="2">
    <source>
        <dbReference type="Pfam" id="PF24616"/>
    </source>
</evidence>
<feature type="region of interest" description="Disordered" evidence="1">
    <location>
        <begin position="135"/>
        <end position="243"/>
    </location>
</feature>
<dbReference type="EMBL" id="QZAF01000001">
    <property type="protein sequence ID" value="THV77774.1"/>
    <property type="molecule type" value="Genomic_DNA"/>
</dbReference>
<dbReference type="AlphaFoldDB" id="A0A4S8T1Y3"/>
<comment type="caution">
    <text evidence="3">The sequence shown here is derived from an EMBL/GenBank/DDBJ whole genome shotgun (WGS) entry which is preliminary data.</text>
</comment>
<proteinExistence type="predicted"/>
<protein>
    <recommendedName>
        <fullName evidence="2">DUF7624 domain-containing protein</fullName>
    </recommendedName>
</protein>